<dbReference type="GO" id="GO:0003677">
    <property type="term" value="F:DNA binding"/>
    <property type="evidence" value="ECO:0007669"/>
    <property type="project" value="UniProtKB-KW"/>
</dbReference>
<dbReference type="PANTHER" id="PTHR30408">
    <property type="entry name" value="TYPE-1 RESTRICTION ENZYME ECOKI SPECIFICITY PROTEIN"/>
    <property type="match status" value="1"/>
</dbReference>
<dbReference type="Gene3D" id="3.90.220.20">
    <property type="entry name" value="DNA methylase specificity domains"/>
    <property type="match status" value="2"/>
</dbReference>
<dbReference type="InterPro" id="IPR000055">
    <property type="entry name" value="Restrct_endonuc_typeI_TRD"/>
</dbReference>
<evidence type="ECO:0000256" key="3">
    <source>
        <dbReference type="ARBA" id="ARBA00023125"/>
    </source>
</evidence>
<dbReference type="Proteomes" id="UP000199506">
    <property type="component" value="Unassembled WGS sequence"/>
</dbReference>
<evidence type="ECO:0000256" key="2">
    <source>
        <dbReference type="ARBA" id="ARBA00022747"/>
    </source>
</evidence>
<keyword evidence="3" id="KW-0238">DNA-binding</keyword>
<dbReference type="Pfam" id="PF01420">
    <property type="entry name" value="Methylase_S"/>
    <property type="match status" value="2"/>
</dbReference>
<protein>
    <submittedName>
        <fullName evidence="5">Type I restriction enzyme, S subunit</fullName>
    </submittedName>
</protein>
<dbReference type="InterPro" id="IPR044946">
    <property type="entry name" value="Restrct_endonuc_typeI_TRD_sf"/>
</dbReference>
<evidence type="ECO:0000256" key="1">
    <source>
        <dbReference type="ARBA" id="ARBA00010923"/>
    </source>
</evidence>
<proteinExistence type="inferred from homology"/>
<gene>
    <name evidence="5" type="ORF">SAMN05216439_1689</name>
</gene>
<dbReference type="GO" id="GO:0009307">
    <property type="term" value="P:DNA restriction-modification system"/>
    <property type="evidence" value="ECO:0007669"/>
    <property type="project" value="UniProtKB-KW"/>
</dbReference>
<dbReference type="SUPFAM" id="SSF116734">
    <property type="entry name" value="DNA methylase specificity domain"/>
    <property type="match status" value="2"/>
</dbReference>
<name>A0A1H7L3X7_9EURY</name>
<dbReference type="PANTHER" id="PTHR30408:SF13">
    <property type="entry name" value="TYPE I RESTRICTION ENZYME HINDI SPECIFICITY SUBUNIT"/>
    <property type="match status" value="1"/>
</dbReference>
<dbReference type="STRING" id="190974.SAMN05216439_1689"/>
<comment type="similarity">
    <text evidence="1">Belongs to the type-I restriction system S methylase family.</text>
</comment>
<evidence type="ECO:0000313" key="6">
    <source>
        <dbReference type="Proteomes" id="UP000199506"/>
    </source>
</evidence>
<organism evidence="5 6">
    <name type="scientific">Methanobrevibacter gottschalkii</name>
    <dbReference type="NCBI Taxonomy" id="190974"/>
    <lineage>
        <taxon>Archaea</taxon>
        <taxon>Methanobacteriati</taxon>
        <taxon>Methanobacteriota</taxon>
        <taxon>Methanomada group</taxon>
        <taxon>Methanobacteria</taxon>
        <taxon>Methanobacteriales</taxon>
        <taxon>Methanobacteriaceae</taxon>
        <taxon>Methanobrevibacter</taxon>
    </lineage>
</organism>
<reference evidence="5 6" key="1">
    <citation type="submission" date="2016-10" db="EMBL/GenBank/DDBJ databases">
        <authorList>
            <person name="de Groot N.N."/>
        </authorList>
    </citation>
    <scope>NUCLEOTIDE SEQUENCE [LARGE SCALE GENOMIC DNA]</scope>
    <source>
        <strain evidence="5 6">DSM 11978</strain>
    </source>
</reference>
<accession>A0A1H7L3X7</accession>
<evidence type="ECO:0000259" key="4">
    <source>
        <dbReference type="Pfam" id="PF01420"/>
    </source>
</evidence>
<dbReference type="InterPro" id="IPR052021">
    <property type="entry name" value="Type-I_RS_S_subunit"/>
</dbReference>
<dbReference type="EMBL" id="FOAK01000007">
    <property type="protein sequence ID" value="SEK93406.1"/>
    <property type="molecule type" value="Genomic_DNA"/>
</dbReference>
<feature type="domain" description="Type I restriction modification DNA specificity" evidence="4">
    <location>
        <begin position="5"/>
        <end position="184"/>
    </location>
</feature>
<keyword evidence="2" id="KW-0680">Restriction system</keyword>
<sequence length="413" mass="47556">MSLEFTEKNLNEIYTITSGLSKSSEEFGFGFPFLSFKTIFYNYYINEDLDELVNSTEEEQKKHSVKKGDVFLTRTSETLDELGMSCVALRDYPNATFNGFTKRLRPKKDNIIYPLYACYYFRSTLFRKYVDSMAIMTTRASLNNNILSKLPIIFPNYEDQKKIGYLLHNLDKKIELNKEINNHLDNLLMSIFNSWFINFEVYDKSNGMKFDESFGDVPRLWSVEMLEDYVDFVTGVEPGSKNYHEKPEINDIPFIRVGDLGSRTNTVFIDKSLSKNKILSPDDIVLSLDATVGIVKMGLNGAYSTGMRKLLIKNDDINKPFLYCLVKSKRIQRIIETFATGTTILHAGKSIKHMNFVLSDKQTMNQFGKIGNPILSIILANLKEIEKLTNMRDILLPKLMSGEINVSEINYYF</sequence>
<evidence type="ECO:0000313" key="5">
    <source>
        <dbReference type="EMBL" id="SEK93406.1"/>
    </source>
</evidence>
<dbReference type="AlphaFoldDB" id="A0A1H7L3X7"/>
<feature type="domain" description="Type I restriction modification DNA specificity" evidence="4">
    <location>
        <begin position="221"/>
        <end position="344"/>
    </location>
</feature>